<comment type="caution">
    <text evidence="6">The sequence shown here is derived from an EMBL/GenBank/DDBJ whole genome shotgun (WGS) entry which is preliminary data.</text>
</comment>
<evidence type="ECO:0000256" key="2">
    <source>
        <dbReference type="ARBA" id="ARBA00022692"/>
    </source>
</evidence>
<keyword evidence="5" id="KW-1003">Cell membrane</keyword>
<feature type="transmembrane region" description="Helical" evidence="5">
    <location>
        <begin position="164"/>
        <end position="190"/>
    </location>
</feature>
<evidence type="ECO:0000256" key="4">
    <source>
        <dbReference type="ARBA" id="ARBA00023136"/>
    </source>
</evidence>
<proteinExistence type="inferred from homology"/>
<dbReference type="PANTHER" id="PTHR30371">
    <property type="entry name" value="SEC-INDEPENDENT PROTEIN TRANSLOCASE PROTEIN TATC"/>
    <property type="match status" value="1"/>
</dbReference>
<organism evidence="6 7">
    <name type="scientific">Youngiibacter multivorans</name>
    <dbReference type="NCBI Taxonomy" id="937251"/>
    <lineage>
        <taxon>Bacteria</taxon>
        <taxon>Bacillati</taxon>
        <taxon>Bacillota</taxon>
        <taxon>Clostridia</taxon>
        <taxon>Eubacteriales</taxon>
        <taxon>Clostridiaceae</taxon>
        <taxon>Youngiibacter</taxon>
    </lineage>
</organism>
<keyword evidence="3 5" id="KW-1133">Transmembrane helix</keyword>
<keyword evidence="7" id="KW-1185">Reference proteome</keyword>
<name>A0ABS4G359_9CLOT</name>
<dbReference type="HAMAP" id="MF_00902">
    <property type="entry name" value="TatC"/>
    <property type="match status" value="1"/>
</dbReference>
<feature type="transmembrane region" description="Helical" evidence="5">
    <location>
        <begin position="35"/>
        <end position="53"/>
    </location>
</feature>
<keyword evidence="4 5" id="KW-0472">Membrane</keyword>
<evidence type="ECO:0000256" key="3">
    <source>
        <dbReference type="ARBA" id="ARBA00022989"/>
    </source>
</evidence>
<feature type="transmembrane region" description="Helical" evidence="5">
    <location>
        <begin position="202"/>
        <end position="220"/>
    </location>
</feature>
<feature type="transmembrane region" description="Helical" evidence="5">
    <location>
        <begin position="117"/>
        <end position="144"/>
    </location>
</feature>
<comment type="function">
    <text evidence="5">Part of the twin-arginine translocation (Tat) system that transports large folded proteins containing a characteristic twin-arginine motif in their signal peptide across membranes.</text>
</comment>
<feature type="transmembrane region" description="Helical" evidence="5">
    <location>
        <begin position="84"/>
        <end position="105"/>
    </location>
</feature>
<dbReference type="Pfam" id="PF00902">
    <property type="entry name" value="TatC"/>
    <property type="match status" value="1"/>
</dbReference>
<comment type="subunit">
    <text evidence="5">Forms a complex with TatA.</text>
</comment>
<dbReference type="NCBIfam" id="TIGR00945">
    <property type="entry name" value="tatC"/>
    <property type="match status" value="1"/>
</dbReference>
<keyword evidence="5" id="KW-0813">Transport</keyword>
<dbReference type="InterPro" id="IPR002033">
    <property type="entry name" value="TatC"/>
</dbReference>
<dbReference type="Proteomes" id="UP001519271">
    <property type="component" value="Unassembled WGS sequence"/>
</dbReference>
<reference evidence="6 7" key="1">
    <citation type="submission" date="2021-03" db="EMBL/GenBank/DDBJ databases">
        <title>Genomic Encyclopedia of Type Strains, Phase IV (KMG-IV): sequencing the most valuable type-strain genomes for metagenomic binning, comparative biology and taxonomic classification.</title>
        <authorList>
            <person name="Goeker M."/>
        </authorList>
    </citation>
    <scope>NUCLEOTIDE SEQUENCE [LARGE SCALE GENOMIC DNA]</scope>
    <source>
        <strain evidence="6 7">DSM 6139</strain>
    </source>
</reference>
<evidence type="ECO:0000313" key="7">
    <source>
        <dbReference type="Proteomes" id="UP001519271"/>
    </source>
</evidence>
<dbReference type="PRINTS" id="PR01840">
    <property type="entry name" value="TATCFAMILY"/>
</dbReference>
<comment type="similarity">
    <text evidence="5">Belongs to the TatC family.</text>
</comment>
<keyword evidence="2 5" id="KW-0812">Transmembrane</keyword>
<sequence length="258" mass="29209">MRARIEDLEKDLKKAKKRERKMTLIGHLGELRRRLIYSAIFFLAGAGFCYYHVETLITDMLNKAPGMEFVAIAPEELLISQIRIAFLGGVIVASPLIIMQIWMFVKPGLVVKEKRYLLLSLFVGAMFFVSGIAFAYMVILPMTLKFLAGFEMDRISSFISFSSYLSFATNMLLSFGLVFELPIVMLLLSLFGILKVKTVVKFRKHILIIILTVAAFLTPPDVVSQLLMAVPMLILFEIGILFARVAEKSRNKRLSDNL</sequence>
<evidence type="ECO:0000313" key="6">
    <source>
        <dbReference type="EMBL" id="MBP1918951.1"/>
    </source>
</evidence>
<protein>
    <recommendedName>
        <fullName evidence="5">Sec-independent protein translocase protein TatC</fullName>
    </recommendedName>
</protein>
<dbReference type="PANTHER" id="PTHR30371:SF0">
    <property type="entry name" value="SEC-INDEPENDENT PROTEIN TRANSLOCASE PROTEIN TATC, CHLOROPLASTIC-RELATED"/>
    <property type="match status" value="1"/>
</dbReference>
<feature type="transmembrane region" description="Helical" evidence="5">
    <location>
        <begin position="226"/>
        <end position="246"/>
    </location>
</feature>
<evidence type="ECO:0000256" key="5">
    <source>
        <dbReference type="HAMAP-Rule" id="MF_00902"/>
    </source>
</evidence>
<keyword evidence="5" id="KW-0811">Translocation</keyword>
<dbReference type="EMBL" id="JAGGKC010000009">
    <property type="protein sequence ID" value="MBP1918951.1"/>
    <property type="molecule type" value="Genomic_DNA"/>
</dbReference>
<evidence type="ECO:0000256" key="1">
    <source>
        <dbReference type="ARBA" id="ARBA00004141"/>
    </source>
</evidence>
<comment type="subcellular location">
    <subcellularLocation>
        <location evidence="5">Cell membrane</location>
        <topology evidence="5">Multi-pass membrane protein</topology>
    </subcellularLocation>
    <subcellularLocation>
        <location evidence="1">Membrane</location>
        <topology evidence="1">Multi-pass membrane protein</topology>
    </subcellularLocation>
</comment>
<accession>A0ABS4G359</accession>
<gene>
    <name evidence="5" type="primary">tatC</name>
    <name evidence="6" type="ORF">J2Z34_001431</name>
</gene>
<keyword evidence="5" id="KW-0653">Protein transport</keyword>
<dbReference type="RefSeq" id="WP_209459168.1">
    <property type="nucleotide sequence ID" value="NZ_JAGGKC010000009.1"/>
</dbReference>